<feature type="compositionally biased region" description="Basic and acidic residues" evidence="1">
    <location>
        <begin position="117"/>
        <end position="128"/>
    </location>
</feature>
<keyword evidence="3" id="KW-1185">Reference proteome</keyword>
<reference evidence="2" key="1">
    <citation type="submission" date="2023-03" db="EMBL/GenBank/DDBJ databases">
        <title>Massive genome expansion in bonnet fungi (Mycena s.s.) driven by repeated elements and novel gene families across ecological guilds.</title>
        <authorList>
            <consortium name="Lawrence Berkeley National Laboratory"/>
            <person name="Harder C.B."/>
            <person name="Miyauchi S."/>
            <person name="Viragh M."/>
            <person name="Kuo A."/>
            <person name="Thoen E."/>
            <person name="Andreopoulos B."/>
            <person name="Lu D."/>
            <person name="Skrede I."/>
            <person name="Drula E."/>
            <person name="Henrissat B."/>
            <person name="Morin E."/>
            <person name="Kohler A."/>
            <person name="Barry K."/>
            <person name="LaButti K."/>
            <person name="Morin E."/>
            <person name="Salamov A."/>
            <person name="Lipzen A."/>
            <person name="Mereny Z."/>
            <person name="Hegedus B."/>
            <person name="Baldrian P."/>
            <person name="Stursova M."/>
            <person name="Weitz H."/>
            <person name="Taylor A."/>
            <person name="Grigoriev I.V."/>
            <person name="Nagy L.G."/>
            <person name="Martin F."/>
            <person name="Kauserud H."/>
        </authorList>
    </citation>
    <scope>NUCLEOTIDE SEQUENCE</scope>
    <source>
        <strain evidence="2">CBHHK173m</strain>
    </source>
</reference>
<comment type="caution">
    <text evidence="2">The sequence shown here is derived from an EMBL/GenBank/DDBJ whole genome shotgun (WGS) entry which is preliminary data.</text>
</comment>
<proteinExistence type="predicted"/>
<organism evidence="2 3">
    <name type="scientific">Mycena belliarum</name>
    <dbReference type="NCBI Taxonomy" id="1033014"/>
    <lineage>
        <taxon>Eukaryota</taxon>
        <taxon>Fungi</taxon>
        <taxon>Dikarya</taxon>
        <taxon>Basidiomycota</taxon>
        <taxon>Agaricomycotina</taxon>
        <taxon>Agaricomycetes</taxon>
        <taxon>Agaricomycetidae</taxon>
        <taxon>Agaricales</taxon>
        <taxon>Marasmiineae</taxon>
        <taxon>Mycenaceae</taxon>
        <taxon>Mycena</taxon>
    </lineage>
</organism>
<evidence type="ECO:0000256" key="1">
    <source>
        <dbReference type="SAM" id="MobiDB-lite"/>
    </source>
</evidence>
<gene>
    <name evidence="2" type="ORF">B0H15DRAFT_861720</name>
</gene>
<name>A0AAD6TU37_9AGAR</name>
<feature type="compositionally biased region" description="Basic and acidic residues" evidence="1">
    <location>
        <begin position="53"/>
        <end position="63"/>
    </location>
</feature>
<sequence>MADPLQVDRLISSIVTDDVRRAGGAQLTDALRRLVQKVEAQERASTRLAGYKEGYKKGVKEGRGTGVKAEASSPRPLFCSISSQTDTDPPHPTSAPPIDPSVSLSPDPTLPALPPTSRRDTSEPRTELFPHSPPARDFSSLRTGIPQPFGSLCRRFRRSRRPPRPSSRAHEAGQPIFILKNYSVHSKCPSHSGIAPASCPTLHDHPLRTSSSTFDASVRLDWDRDPRLRGLSRALTALGWSRPG</sequence>
<evidence type="ECO:0000313" key="2">
    <source>
        <dbReference type="EMBL" id="KAJ7077393.1"/>
    </source>
</evidence>
<feature type="compositionally biased region" description="Pro residues" evidence="1">
    <location>
        <begin position="90"/>
        <end position="99"/>
    </location>
</feature>
<dbReference type="EMBL" id="JARJCN010000073">
    <property type="protein sequence ID" value="KAJ7077393.1"/>
    <property type="molecule type" value="Genomic_DNA"/>
</dbReference>
<dbReference type="AlphaFoldDB" id="A0AAD6TU37"/>
<feature type="region of interest" description="Disordered" evidence="1">
    <location>
        <begin position="39"/>
        <end position="144"/>
    </location>
</feature>
<accession>A0AAD6TU37</accession>
<evidence type="ECO:0000313" key="3">
    <source>
        <dbReference type="Proteomes" id="UP001222325"/>
    </source>
</evidence>
<protein>
    <submittedName>
        <fullName evidence="2">Uncharacterized protein</fullName>
    </submittedName>
</protein>
<dbReference type="Proteomes" id="UP001222325">
    <property type="component" value="Unassembled WGS sequence"/>
</dbReference>